<accession>A0AAD6XPT9</accession>
<reference evidence="2" key="1">
    <citation type="submission" date="2023-03" db="EMBL/GenBank/DDBJ databases">
        <title>Massive genome expansion in bonnet fungi (Mycena s.s.) driven by repeated elements and novel gene families across ecological guilds.</title>
        <authorList>
            <consortium name="Lawrence Berkeley National Laboratory"/>
            <person name="Harder C.B."/>
            <person name="Miyauchi S."/>
            <person name="Viragh M."/>
            <person name="Kuo A."/>
            <person name="Thoen E."/>
            <person name="Andreopoulos B."/>
            <person name="Lu D."/>
            <person name="Skrede I."/>
            <person name="Drula E."/>
            <person name="Henrissat B."/>
            <person name="Morin E."/>
            <person name="Kohler A."/>
            <person name="Barry K."/>
            <person name="LaButti K."/>
            <person name="Morin E."/>
            <person name="Salamov A."/>
            <person name="Lipzen A."/>
            <person name="Mereny Z."/>
            <person name="Hegedus B."/>
            <person name="Baldrian P."/>
            <person name="Stursova M."/>
            <person name="Weitz H."/>
            <person name="Taylor A."/>
            <person name="Grigoriev I.V."/>
            <person name="Nagy L.G."/>
            <person name="Martin F."/>
            <person name="Kauserud H."/>
        </authorList>
    </citation>
    <scope>NUCLEOTIDE SEQUENCE</scope>
    <source>
        <strain evidence="2">CBHHK173m</strain>
    </source>
</reference>
<feature type="region of interest" description="Disordered" evidence="1">
    <location>
        <begin position="560"/>
        <end position="593"/>
    </location>
</feature>
<name>A0AAD6XPT9_9AGAR</name>
<dbReference type="EMBL" id="JARJCN010000022">
    <property type="protein sequence ID" value="KAJ7090315.1"/>
    <property type="molecule type" value="Genomic_DNA"/>
</dbReference>
<comment type="caution">
    <text evidence="2">The sequence shown here is derived from an EMBL/GenBank/DDBJ whole genome shotgun (WGS) entry which is preliminary data.</text>
</comment>
<gene>
    <name evidence="2" type="ORF">B0H15DRAFT_1021826</name>
</gene>
<evidence type="ECO:0000313" key="3">
    <source>
        <dbReference type="Proteomes" id="UP001222325"/>
    </source>
</evidence>
<dbReference type="AlphaFoldDB" id="A0AAD6XPT9"/>
<dbReference type="Proteomes" id="UP001222325">
    <property type="component" value="Unassembled WGS sequence"/>
</dbReference>
<evidence type="ECO:0000313" key="2">
    <source>
        <dbReference type="EMBL" id="KAJ7090315.1"/>
    </source>
</evidence>
<feature type="compositionally biased region" description="Low complexity" evidence="1">
    <location>
        <begin position="569"/>
        <end position="593"/>
    </location>
</feature>
<evidence type="ECO:0000256" key="1">
    <source>
        <dbReference type="SAM" id="MobiDB-lite"/>
    </source>
</evidence>
<proteinExistence type="predicted"/>
<organism evidence="2 3">
    <name type="scientific">Mycena belliarum</name>
    <dbReference type="NCBI Taxonomy" id="1033014"/>
    <lineage>
        <taxon>Eukaryota</taxon>
        <taxon>Fungi</taxon>
        <taxon>Dikarya</taxon>
        <taxon>Basidiomycota</taxon>
        <taxon>Agaricomycotina</taxon>
        <taxon>Agaricomycetes</taxon>
        <taxon>Agaricomycetidae</taxon>
        <taxon>Agaricales</taxon>
        <taxon>Marasmiineae</taxon>
        <taxon>Mycenaceae</taxon>
        <taxon>Mycena</taxon>
    </lineage>
</organism>
<keyword evidence="3" id="KW-1185">Reference proteome</keyword>
<sequence>MHSEKISNRNARTPGLRTAPCARRGHALCTLHNDVARRSGLQTDLRRAAAPAGCACEHRKQCKHSTPRMRLPPCALHAERETRPATGVRRAAVARLLQVLRALHAADRVRLTRLVAGTGGAWRSRGWGTQSVASLPQAARAQHAANARLPLHAERETRLSVFPRCGHERLHSRMQMGMRVAAVLAVRESPPQAARAQHAVNTRMPLRALHAERETRCGARTGGERWSRVATANSARTARRECTAALRALHAERETQPSVFQRHDSSQAREVYSGGQTGVWCVAVALAAPACRNGADTYSGELALQHAHTQAEEVPKAGGAPPHPTPAAAAPLAIALPQTGVRRAAVARLLQVLRALHAADRVRLTRLVAGTGGAWRSRGWGTQSVASLPQAARAQHAANARLPLHAERETRLSVFPRCGHERLHSRMQMGMRVAAVLAVRESPPQAARAQHAVNTRMPLRALHAERETRCGARTGGERWSRVATANSARTARRECTAALRALHAERETQPSVFQRHDSSQAREVYSGGQTGVWCVAVALAAPACRNGADTYSGELALQHAHTQAEEVPKAGGAPPHPTPAAAAPLAIALPQPP</sequence>
<protein>
    <submittedName>
        <fullName evidence="2">Uncharacterized protein</fullName>
    </submittedName>
</protein>